<proteinExistence type="predicted"/>
<dbReference type="Proteomes" id="UP001226691">
    <property type="component" value="Unassembled WGS sequence"/>
</dbReference>
<evidence type="ECO:0000256" key="3">
    <source>
        <dbReference type="ARBA" id="ARBA00023163"/>
    </source>
</evidence>
<evidence type="ECO:0000256" key="1">
    <source>
        <dbReference type="ARBA" id="ARBA00023015"/>
    </source>
</evidence>
<gene>
    <name evidence="5" type="ORF">QE412_002336</name>
</gene>
<dbReference type="EMBL" id="JAUTBF010000001">
    <property type="protein sequence ID" value="MDQ1123763.1"/>
    <property type="molecule type" value="Genomic_DNA"/>
</dbReference>
<comment type="caution">
    <text evidence="5">The sequence shown here is derived from an EMBL/GenBank/DDBJ whole genome shotgun (WGS) entry which is preliminary data.</text>
</comment>
<keyword evidence="6" id="KW-1185">Reference proteome</keyword>
<organism evidence="5 6">
    <name type="scientific">Microbacterium trichothecenolyticum</name>
    <name type="common">Aureobacterium trichothecenolyticum</name>
    <dbReference type="NCBI Taxonomy" id="69370"/>
    <lineage>
        <taxon>Bacteria</taxon>
        <taxon>Bacillati</taxon>
        <taxon>Actinomycetota</taxon>
        <taxon>Actinomycetes</taxon>
        <taxon>Micrococcales</taxon>
        <taxon>Microbacteriaceae</taxon>
        <taxon>Microbacterium</taxon>
    </lineage>
</organism>
<keyword evidence="3" id="KW-0804">Transcription</keyword>
<evidence type="ECO:0000256" key="2">
    <source>
        <dbReference type="ARBA" id="ARBA00023125"/>
    </source>
</evidence>
<dbReference type="SMART" id="SM00347">
    <property type="entry name" value="HTH_MARR"/>
    <property type="match status" value="1"/>
</dbReference>
<sequence length="151" mass="16784">MTTPLDSRFPSGDVSPGFLLWQVTNRWQAAIRRALTPHDLTHVQFVLLAVLTDDDTDEGMTQAMLSQRAGADPMMVSQVIRVLAERDLVERRQDANDRRAVRVRATAAGRERAREANRAVEDVDETFFGVGATASRSLVGHLAEVLERSRA</sequence>
<protein>
    <submittedName>
        <fullName evidence="5">DNA-binding MarR family transcriptional regulator</fullName>
    </submittedName>
</protein>
<name>A0ABU0TVS2_MICTR</name>
<dbReference type="Gene3D" id="1.10.10.10">
    <property type="entry name" value="Winged helix-like DNA-binding domain superfamily/Winged helix DNA-binding domain"/>
    <property type="match status" value="1"/>
</dbReference>
<reference evidence="5 6" key="1">
    <citation type="submission" date="2023-07" db="EMBL/GenBank/DDBJ databases">
        <title>Functional and genomic diversity of the sorghum phyllosphere microbiome.</title>
        <authorList>
            <person name="Shade A."/>
        </authorList>
    </citation>
    <scope>NUCLEOTIDE SEQUENCE [LARGE SCALE GENOMIC DNA]</scope>
    <source>
        <strain evidence="5 6">SORGH_AS_1207</strain>
    </source>
</reference>
<dbReference type="GO" id="GO:0003677">
    <property type="term" value="F:DNA binding"/>
    <property type="evidence" value="ECO:0007669"/>
    <property type="project" value="UniProtKB-KW"/>
</dbReference>
<dbReference type="PANTHER" id="PTHR33164">
    <property type="entry name" value="TRANSCRIPTIONAL REGULATOR, MARR FAMILY"/>
    <property type="match status" value="1"/>
</dbReference>
<dbReference type="RefSeq" id="WP_307483767.1">
    <property type="nucleotide sequence ID" value="NZ_JAUTBF010000001.1"/>
</dbReference>
<evidence type="ECO:0000313" key="5">
    <source>
        <dbReference type="EMBL" id="MDQ1123763.1"/>
    </source>
</evidence>
<dbReference type="InterPro" id="IPR039422">
    <property type="entry name" value="MarR/SlyA-like"/>
</dbReference>
<accession>A0ABU0TVS2</accession>
<feature type="domain" description="HTH marR-type" evidence="4">
    <location>
        <begin position="1"/>
        <end position="151"/>
    </location>
</feature>
<dbReference type="InterPro" id="IPR036388">
    <property type="entry name" value="WH-like_DNA-bd_sf"/>
</dbReference>
<dbReference type="PANTHER" id="PTHR33164:SF64">
    <property type="entry name" value="TRANSCRIPTIONAL REGULATOR SLYA"/>
    <property type="match status" value="1"/>
</dbReference>
<dbReference type="Pfam" id="PF01047">
    <property type="entry name" value="MarR"/>
    <property type="match status" value="1"/>
</dbReference>
<dbReference type="InterPro" id="IPR036390">
    <property type="entry name" value="WH_DNA-bd_sf"/>
</dbReference>
<dbReference type="PROSITE" id="PS50995">
    <property type="entry name" value="HTH_MARR_2"/>
    <property type="match status" value="1"/>
</dbReference>
<keyword evidence="1" id="KW-0805">Transcription regulation</keyword>
<keyword evidence="2 5" id="KW-0238">DNA-binding</keyword>
<evidence type="ECO:0000313" key="6">
    <source>
        <dbReference type="Proteomes" id="UP001226691"/>
    </source>
</evidence>
<dbReference type="SUPFAM" id="SSF46785">
    <property type="entry name" value="Winged helix' DNA-binding domain"/>
    <property type="match status" value="1"/>
</dbReference>
<dbReference type="InterPro" id="IPR000835">
    <property type="entry name" value="HTH_MarR-typ"/>
</dbReference>
<evidence type="ECO:0000259" key="4">
    <source>
        <dbReference type="PROSITE" id="PS50995"/>
    </source>
</evidence>